<reference evidence="1" key="1">
    <citation type="submission" date="2014-11" db="EMBL/GenBank/DDBJ databases">
        <authorList>
            <person name="Amaro Gonzalez C."/>
        </authorList>
    </citation>
    <scope>NUCLEOTIDE SEQUENCE</scope>
</reference>
<proteinExistence type="predicted"/>
<accession>A0A0E9T1V5</accession>
<protein>
    <submittedName>
        <fullName evidence="1">Uncharacterized protein</fullName>
    </submittedName>
</protein>
<organism evidence="1">
    <name type="scientific">Anguilla anguilla</name>
    <name type="common">European freshwater eel</name>
    <name type="synonym">Muraena anguilla</name>
    <dbReference type="NCBI Taxonomy" id="7936"/>
    <lineage>
        <taxon>Eukaryota</taxon>
        <taxon>Metazoa</taxon>
        <taxon>Chordata</taxon>
        <taxon>Craniata</taxon>
        <taxon>Vertebrata</taxon>
        <taxon>Euteleostomi</taxon>
        <taxon>Actinopterygii</taxon>
        <taxon>Neopterygii</taxon>
        <taxon>Teleostei</taxon>
        <taxon>Anguilliformes</taxon>
        <taxon>Anguillidae</taxon>
        <taxon>Anguilla</taxon>
    </lineage>
</organism>
<sequence length="50" mass="5576">MEDSGLTSPFSPAFILLLTKSTTSWLLMTFQISITGNDHKVMIFIESLVL</sequence>
<dbReference type="AlphaFoldDB" id="A0A0E9T1V5"/>
<dbReference type="EMBL" id="GBXM01060986">
    <property type="protein sequence ID" value="JAH47591.1"/>
    <property type="molecule type" value="Transcribed_RNA"/>
</dbReference>
<evidence type="ECO:0000313" key="1">
    <source>
        <dbReference type="EMBL" id="JAH47591.1"/>
    </source>
</evidence>
<name>A0A0E9T1V5_ANGAN</name>
<reference evidence="1" key="2">
    <citation type="journal article" date="2015" name="Fish Shellfish Immunol.">
        <title>Early steps in the European eel (Anguilla anguilla)-Vibrio vulnificus interaction in the gills: Role of the RtxA13 toxin.</title>
        <authorList>
            <person name="Callol A."/>
            <person name="Pajuelo D."/>
            <person name="Ebbesson L."/>
            <person name="Teles M."/>
            <person name="MacKenzie S."/>
            <person name="Amaro C."/>
        </authorList>
    </citation>
    <scope>NUCLEOTIDE SEQUENCE</scope>
</reference>